<reference evidence="8 9" key="1">
    <citation type="submission" date="2015-05" db="EMBL/GenBank/DDBJ databases">
        <title>Draft genome of Burkholderia cepacia LK29.</title>
        <authorList>
            <person name="Chan X.Y."/>
        </authorList>
    </citation>
    <scope>NUCLEOTIDE SEQUENCE [LARGE SCALE GENOMIC DNA]</scope>
    <source>
        <strain evidence="8 9">LK29</strain>
    </source>
</reference>
<dbReference type="InterPro" id="IPR013783">
    <property type="entry name" value="Ig-like_fold"/>
</dbReference>
<feature type="domain" description="Pili assembly chaperone C-terminal" evidence="7">
    <location>
        <begin position="175"/>
        <end position="236"/>
    </location>
</feature>
<dbReference type="InterPro" id="IPR016148">
    <property type="entry name" value="Pili_assmbl_chaperone_C"/>
</dbReference>
<keyword evidence="5" id="KW-0143">Chaperone</keyword>
<evidence type="ECO:0000259" key="6">
    <source>
        <dbReference type="Pfam" id="PF00345"/>
    </source>
</evidence>
<comment type="subcellular location">
    <subcellularLocation>
        <location evidence="1">Periplasm</location>
    </subcellularLocation>
</comment>
<dbReference type="InterPro" id="IPR016147">
    <property type="entry name" value="Pili_assmbl_chaperone_N"/>
</dbReference>
<accession>A0A0J5WLP7</accession>
<keyword evidence="3" id="KW-0732">Signal</keyword>
<dbReference type="Proteomes" id="UP000036338">
    <property type="component" value="Unassembled WGS sequence"/>
</dbReference>
<dbReference type="InterPro" id="IPR050643">
    <property type="entry name" value="Periplasmic_pilus_chap"/>
</dbReference>
<dbReference type="PATRIC" id="fig|292.27.peg.5912"/>
<dbReference type="PANTHER" id="PTHR30251">
    <property type="entry name" value="PILUS ASSEMBLY CHAPERONE"/>
    <property type="match status" value="1"/>
</dbReference>
<gene>
    <name evidence="8" type="ORF">VL15_27560</name>
</gene>
<comment type="caution">
    <text evidence="8">The sequence shown here is derived from an EMBL/GenBank/DDBJ whole genome shotgun (WGS) entry which is preliminary data.</text>
</comment>
<evidence type="ECO:0008006" key="10">
    <source>
        <dbReference type="Google" id="ProtNLM"/>
    </source>
</evidence>
<dbReference type="AlphaFoldDB" id="A0A0J5WLP7"/>
<dbReference type="RefSeq" id="WP_048249832.1">
    <property type="nucleotide sequence ID" value="NZ_LDWR01000048.1"/>
</dbReference>
<dbReference type="SUPFAM" id="SSF49354">
    <property type="entry name" value="PapD-like"/>
    <property type="match status" value="1"/>
</dbReference>
<dbReference type="SUPFAM" id="SSF49584">
    <property type="entry name" value="Periplasmic chaperone C-domain"/>
    <property type="match status" value="1"/>
</dbReference>
<dbReference type="Pfam" id="PF02753">
    <property type="entry name" value="PapD_C"/>
    <property type="match status" value="1"/>
</dbReference>
<dbReference type="GO" id="GO:0030288">
    <property type="term" value="C:outer membrane-bounded periplasmic space"/>
    <property type="evidence" value="ECO:0007669"/>
    <property type="project" value="InterPro"/>
</dbReference>
<feature type="domain" description="Pili assembly chaperone N-terminal" evidence="6">
    <location>
        <begin position="40"/>
        <end position="149"/>
    </location>
</feature>
<protein>
    <recommendedName>
        <fullName evidence="10">Molecular chaperone</fullName>
    </recommendedName>
</protein>
<dbReference type="PANTHER" id="PTHR30251:SF2">
    <property type="entry name" value="FIMBRIAL CHAPERONE YADV-RELATED"/>
    <property type="match status" value="1"/>
</dbReference>
<dbReference type="EMBL" id="LDWR01000048">
    <property type="protein sequence ID" value="KML50000.1"/>
    <property type="molecule type" value="Genomic_DNA"/>
</dbReference>
<evidence type="ECO:0000256" key="2">
    <source>
        <dbReference type="ARBA" id="ARBA00007399"/>
    </source>
</evidence>
<evidence type="ECO:0000256" key="4">
    <source>
        <dbReference type="ARBA" id="ARBA00022764"/>
    </source>
</evidence>
<dbReference type="InterPro" id="IPR001829">
    <property type="entry name" value="Pili_assmbl_chaperone_bac"/>
</dbReference>
<keyword evidence="4" id="KW-0574">Periplasm</keyword>
<evidence type="ECO:0000313" key="8">
    <source>
        <dbReference type="EMBL" id="KML50000.1"/>
    </source>
</evidence>
<proteinExistence type="inferred from homology"/>
<evidence type="ECO:0000256" key="5">
    <source>
        <dbReference type="ARBA" id="ARBA00023186"/>
    </source>
</evidence>
<dbReference type="InterPro" id="IPR036316">
    <property type="entry name" value="Pili_assmbl_chap_C_dom_sf"/>
</dbReference>
<evidence type="ECO:0000256" key="1">
    <source>
        <dbReference type="ARBA" id="ARBA00004418"/>
    </source>
</evidence>
<dbReference type="Gene3D" id="2.60.40.10">
    <property type="entry name" value="Immunoglobulins"/>
    <property type="match status" value="2"/>
</dbReference>
<name>A0A0J5WLP7_BURCE</name>
<dbReference type="InterPro" id="IPR008962">
    <property type="entry name" value="PapD-like_sf"/>
</dbReference>
<dbReference type="PRINTS" id="PR00969">
    <property type="entry name" value="CHAPERONPILI"/>
</dbReference>
<sequence>MLNRLLLFLAGSSVAVLRVVLLATLLQSTAALADIHFGGYTRFVMDEKNGRKNIEIENDGDEPALVQVNIEWGNEKAAPLLPIAVSKPLLLIPSRKRAFEEIIYQGEGLPADRESYFTLSVTEIPKKPEGGDSLQFAVRHHLKFFYRPQLSMDPQEAIDRLKWVRQPGSAVPSAHNDSPYFLTLTDIKLQDSTGKTCGETLRHWMLEPYSTKPLPDSGCATVPDGVSYVYISDSGFQHPRTFALQSEL</sequence>
<evidence type="ECO:0000256" key="3">
    <source>
        <dbReference type="ARBA" id="ARBA00022729"/>
    </source>
</evidence>
<dbReference type="GO" id="GO:0071555">
    <property type="term" value="P:cell wall organization"/>
    <property type="evidence" value="ECO:0007669"/>
    <property type="project" value="InterPro"/>
</dbReference>
<evidence type="ECO:0000259" key="7">
    <source>
        <dbReference type="Pfam" id="PF02753"/>
    </source>
</evidence>
<comment type="similarity">
    <text evidence="2">Belongs to the periplasmic pilus chaperone family.</text>
</comment>
<organism evidence="8 9">
    <name type="scientific">Burkholderia cepacia</name>
    <name type="common">Pseudomonas cepacia</name>
    <dbReference type="NCBI Taxonomy" id="292"/>
    <lineage>
        <taxon>Bacteria</taxon>
        <taxon>Pseudomonadati</taxon>
        <taxon>Pseudomonadota</taxon>
        <taxon>Betaproteobacteria</taxon>
        <taxon>Burkholderiales</taxon>
        <taxon>Burkholderiaceae</taxon>
        <taxon>Burkholderia</taxon>
        <taxon>Burkholderia cepacia complex</taxon>
    </lineage>
</organism>
<evidence type="ECO:0000313" key="9">
    <source>
        <dbReference type="Proteomes" id="UP000036338"/>
    </source>
</evidence>
<dbReference type="Pfam" id="PF00345">
    <property type="entry name" value="PapD_N"/>
    <property type="match status" value="1"/>
</dbReference>